<accession>A0A838KZA7</accession>
<name>A0A838KZA7_9SPHN</name>
<dbReference type="EMBL" id="JACEIB010000001">
    <property type="protein sequence ID" value="MBA2932593.1"/>
    <property type="molecule type" value="Genomic_DNA"/>
</dbReference>
<dbReference type="Proteomes" id="UP000570166">
    <property type="component" value="Unassembled WGS sequence"/>
</dbReference>
<reference evidence="2 3" key="1">
    <citation type="submission" date="2020-07" db="EMBL/GenBank/DDBJ databases">
        <authorList>
            <person name="Sun Q."/>
        </authorList>
    </citation>
    <scope>NUCLEOTIDE SEQUENCE [LARGE SCALE GENOMIC DNA]</scope>
    <source>
        <strain evidence="2 3">CGMCC 1.13654</strain>
    </source>
</reference>
<dbReference type="RefSeq" id="WP_160364705.1">
    <property type="nucleotide sequence ID" value="NZ_JACEIB010000001.1"/>
</dbReference>
<proteinExistence type="predicted"/>
<evidence type="ECO:0000313" key="2">
    <source>
        <dbReference type="EMBL" id="MBA2932593.1"/>
    </source>
</evidence>
<protein>
    <submittedName>
        <fullName evidence="2">Uncharacterized protein</fullName>
    </submittedName>
</protein>
<feature type="transmembrane region" description="Helical" evidence="1">
    <location>
        <begin position="134"/>
        <end position="152"/>
    </location>
</feature>
<keyword evidence="3" id="KW-1185">Reference proteome</keyword>
<keyword evidence="1" id="KW-0812">Transmembrane</keyword>
<gene>
    <name evidence="2" type="ORF">HZF05_00665</name>
</gene>
<keyword evidence="1" id="KW-1133">Transmembrane helix</keyword>
<keyword evidence="1" id="KW-0472">Membrane</keyword>
<evidence type="ECO:0000256" key="1">
    <source>
        <dbReference type="SAM" id="Phobius"/>
    </source>
</evidence>
<evidence type="ECO:0000313" key="3">
    <source>
        <dbReference type="Proteomes" id="UP000570166"/>
    </source>
</evidence>
<organism evidence="2 3">
    <name type="scientific">Sphingomonas chungangi</name>
    <dbReference type="NCBI Taxonomy" id="2683589"/>
    <lineage>
        <taxon>Bacteria</taxon>
        <taxon>Pseudomonadati</taxon>
        <taxon>Pseudomonadota</taxon>
        <taxon>Alphaproteobacteria</taxon>
        <taxon>Sphingomonadales</taxon>
        <taxon>Sphingomonadaceae</taxon>
        <taxon>Sphingomonas</taxon>
    </lineage>
</organism>
<sequence>MDDIASPIEQEPEEETAAQAFTRLDGRIAMMARAVEHLAAERASIDIPDYSATLGQMNTRLAAAAQALAEIAGKPAMQLTPEALASRMNAAAEKSRAMDQTTLREAREGHVDATRTIRGLVGVMQGVRERRRRLVWSAGGALLAGCVLWSILPGAVLRAFPTS</sequence>
<dbReference type="AlphaFoldDB" id="A0A838KZA7"/>
<comment type="caution">
    <text evidence="2">The sequence shown here is derived from an EMBL/GenBank/DDBJ whole genome shotgun (WGS) entry which is preliminary data.</text>
</comment>